<keyword evidence="3" id="KW-1185">Reference proteome</keyword>
<feature type="compositionally biased region" description="Basic and acidic residues" evidence="1">
    <location>
        <begin position="57"/>
        <end position="67"/>
    </location>
</feature>
<reference evidence="2 3" key="1">
    <citation type="submission" date="2019-08" db="EMBL/GenBank/DDBJ databases">
        <title>Deep-cultivation of Planctomycetes and their phenomic and genomic characterization uncovers novel biology.</title>
        <authorList>
            <person name="Wiegand S."/>
            <person name="Jogler M."/>
            <person name="Boedeker C."/>
            <person name="Pinto D."/>
            <person name="Vollmers J."/>
            <person name="Rivas-Marin E."/>
            <person name="Kohn T."/>
            <person name="Peeters S.H."/>
            <person name="Heuer A."/>
            <person name="Rast P."/>
            <person name="Oberbeckmann S."/>
            <person name="Bunk B."/>
            <person name="Jeske O."/>
            <person name="Meyerdierks A."/>
            <person name="Storesund J.E."/>
            <person name="Kallscheuer N."/>
            <person name="Luecker S."/>
            <person name="Lage O.M."/>
            <person name="Pohl T."/>
            <person name="Merkel B.J."/>
            <person name="Hornburger P."/>
            <person name="Mueller R.-W."/>
            <person name="Bruemmer F."/>
            <person name="Labrenz M."/>
            <person name="Spormann A.M."/>
            <person name="Op den Camp H."/>
            <person name="Overmann J."/>
            <person name="Amann R."/>
            <person name="Jetten M.S.M."/>
            <person name="Mascher T."/>
            <person name="Medema M.H."/>
            <person name="Devos D.P."/>
            <person name="Kaster A.-K."/>
            <person name="Ovreas L."/>
            <person name="Rohde M."/>
            <person name="Galperin M.Y."/>
            <person name="Jogler C."/>
        </authorList>
    </citation>
    <scope>NUCLEOTIDE SEQUENCE [LARGE SCALE GENOMIC DNA]</scope>
    <source>
        <strain evidence="2 3">DSM 8797</strain>
    </source>
</reference>
<evidence type="ECO:0000313" key="2">
    <source>
        <dbReference type="EMBL" id="QEG18238.1"/>
    </source>
</evidence>
<accession>A0ABX5YRF6</accession>
<sequence length="264" mass="29622">MPDSIHNNELADRVEVKKDATDSQRDSSDPAKPSVDTNPDAESQGELLESMGSDSLSPEHDIDETLKKVPPSGVENEGSSALASEIQNLSELVQSSEQRVLTAFEKKLAYDKFKEEQISRLHDEMQEYKRGLADSLMMPLIKQLIRYLDQIPRHVEALQKKSADELGPDRLTKELNGVRDDLEMILENVGVTVFTADCSKIDRKLQLARLTVNTDNQEQHGAVIESLLPGYQFNGKIVEQERVKVSVYREVPKDTTSETAERNS</sequence>
<protein>
    <submittedName>
        <fullName evidence="2">Protein GrpE</fullName>
    </submittedName>
</protein>
<dbReference type="Proteomes" id="UP000322887">
    <property type="component" value="Chromosome"/>
</dbReference>
<feature type="compositionally biased region" description="Basic and acidic residues" evidence="1">
    <location>
        <begin position="9"/>
        <end position="29"/>
    </location>
</feature>
<dbReference type="EMBL" id="CP042910">
    <property type="protein sequence ID" value="QEG18238.1"/>
    <property type="molecule type" value="Genomic_DNA"/>
</dbReference>
<name>A0ABX5YRF6_9PLAN</name>
<dbReference type="RefSeq" id="WP_002646728.1">
    <property type="nucleotide sequence ID" value="NZ_CP042910.1"/>
</dbReference>
<evidence type="ECO:0000256" key="1">
    <source>
        <dbReference type="SAM" id="MobiDB-lite"/>
    </source>
</evidence>
<proteinExistence type="predicted"/>
<evidence type="ECO:0000313" key="3">
    <source>
        <dbReference type="Proteomes" id="UP000322887"/>
    </source>
</evidence>
<organism evidence="2 3">
    <name type="scientific">Gimesia maris</name>
    <dbReference type="NCBI Taxonomy" id="122"/>
    <lineage>
        <taxon>Bacteria</taxon>
        <taxon>Pseudomonadati</taxon>
        <taxon>Planctomycetota</taxon>
        <taxon>Planctomycetia</taxon>
        <taxon>Planctomycetales</taxon>
        <taxon>Planctomycetaceae</taxon>
        <taxon>Gimesia</taxon>
    </lineage>
</organism>
<dbReference type="GeneID" id="98648604"/>
<feature type="region of interest" description="Disordered" evidence="1">
    <location>
        <begin position="1"/>
        <end position="81"/>
    </location>
</feature>
<dbReference type="InterPro" id="IPR000740">
    <property type="entry name" value="GrpE"/>
</dbReference>
<dbReference type="Pfam" id="PF01025">
    <property type="entry name" value="GrpE"/>
    <property type="match status" value="1"/>
</dbReference>
<gene>
    <name evidence="2" type="primary">grpE</name>
    <name evidence="2" type="ORF">GmarT_41240</name>
</gene>